<reference evidence="3" key="1">
    <citation type="submission" date="2020-04" db="EMBL/GenBank/DDBJ databases">
        <authorList>
            <person name="Neveu A P."/>
        </authorList>
    </citation>
    <scope>NUCLEOTIDE SEQUENCE</scope>
    <source>
        <tissue evidence="3">Whole embryo</tissue>
    </source>
</reference>
<proteinExistence type="evidence at transcript level"/>
<dbReference type="GO" id="GO:0002376">
    <property type="term" value="P:immune system process"/>
    <property type="evidence" value="ECO:0007669"/>
    <property type="project" value="TreeGrafter"/>
</dbReference>
<dbReference type="InterPro" id="IPR036390">
    <property type="entry name" value="WH_DNA-bd_sf"/>
</dbReference>
<dbReference type="GO" id="GO:0045893">
    <property type="term" value="P:positive regulation of DNA-templated transcription"/>
    <property type="evidence" value="ECO:0007669"/>
    <property type="project" value="UniProtKB-ARBA"/>
</dbReference>
<dbReference type="Gene3D" id="2.60.200.10">
    <property type="match status" value="1"/>
</dbReference>
<name>A0A6F9DG71_9ASCI</name>
<gene>
    <name evidence="3" type="primary">Irf8-002</name>
</gene>
<protein>
    <submittedName>
        <fullName evidence="3">Interferon regulatory factor like protein</fullName>
    </submittedName>
</protein>
<dbReference type="GO" id="GO:0005634">
    <property type="term" value="C:nucleus"/>
    <property type="evidence" value="ECO:0007669"/>
    <property type="project" value="TreeGrafter"/>
</dbReference>
<dbReference type="SUPFAM" id="SSF46785">
    <property type="entry name" value="Winged helix' DNA-binding domain"/>
    <property type="match status" value="1"/>
</dbReference>
<dbReference type="InterPro" id="IPR017855">
    <property type="entry name" value="SMAD-like_dom_sf"/>
</dbReference>
<dbReference type="InterPro" id="IPR008984">
    <property type="entry name" value="SMAD_FHA_dom_sf"/>
</dbReference>
<organism evidence="3">
    <name type="scientific">Phallusia mammillata</name>
    <dbReference type="NCBI Taxonomy" id="59560"/>
    <lineage>
        <taxon>Eukaryota</taxon>
        <taxon>Metazoa</taxon>
        <taxon>Chordata</taxon>
        <taxon>Tunicata</taxon>
        <taxon>Ascidiacea</taxon>
        <taxon>Phlebobranchia</taxon>
        <taxon>Ascidiidae</taxon>
        <taxon>Phallusia</taxon>
    </lineage>
</organism>
<dbReference type="GO" id="GO:0000978">
    <property type="term" value="F:RNA polymerase II cis-regulatory region sequence-specific DNA binding"/>
    <property type="evidence" value="ECO:0007669"/>
    <property type="project" value="TreeGrafter"/>
</dbReference>
<evidence type="ECO:0000256" key="1">
    <source>
        <dbReference type="SAM" id="MobiDB-lite"/>
    </source>
</evidence>
<dbReference type="PANTHER" id="PTHR11949:SF53">
    <property type="entry name" value="IRF TRYPTOPHAN PENTAD REPEAT DOMAIN-CONTAINING PROTEIN"/>
    <property type="match status" value="1"/>
</dbReference>
<dbReference type="PRINTS" id="PR00267">
    <property type="entry name" value="INTFRNREGFCT"/>
</dbReference>
<dbReference type="AlphaFoldDB" id="A0A6F9DG71"/>
<dbReference type="GO" id="GO:0000981">
    <property type="term" value="F:DNA-binding transcription factor activity, RNA polymerase II-specific"/>
    <property type="evidence" value="ECO:0007669"/>
    <property type="project" value="TreeGrafter"/>
</dbReference>
<evidence type="ECO:0000259" key="2">
    <source>
        <dbReference type="PROSITE" id="PS51507"/>
    </source>
</evidence>
<evidence type="ECO:0000313" key="3">
    <source>
        <dbReference type="EMBL" id="CAB3256908.1"/>
    </source>
</evidence>
<dbReference type="Gene3D" id="1.10.10.10">
    <property type="entry name" value="Winged helix-like DNA-binding domain superfamily/Winged helix DNA-binding domain"/>
    <property type="match status" value="1"/>
</dbReference>
<dbReference type="InterPro" id="IPR036388">
    <property type="entry name" value="WH-like_DNA-bd_sf"/>
</dbReference>
<dbReference type="PROSITE" id="PS51507">
    <property type="entry name" value="IRF_2"/>
    <property type="match status" value="1"/>
</dbReference>
<accession>A0A6F9DG71</accession>
<dbReference type="InterPro" id="IPR001346">
    <property type="entry name" value="Interferon_reg_fact_DNA-bd_dom"/>
</dbReference>
<dbReference type="Pfam" id="PF10401">
    <property type="entry name" value="IRF-3"/>
    <property type="match status" value="1"/>
</dbReference>
<feature type="region of interest" description="Disordered" evidence="1">
    <location>
        <begin position="177"/>
        <end position="205"/>
    </location>
</feature>
<dbReference type="Pfam" id="PF00605">
    <property type="entry name" value="IRF"/>
    <property type="match status" value="1"/>
</dbReference>
<dbReference type="PANTHER" id="PTHR11949">
    <property type="entry name" value="INTERFERON REGULATORY FACTOR"/>
    <property type="match status" value="1"/>
</dbReference>
<dbReference type="EMBL" id="LR786043">
    <property type="protein sequence ID" value="CAB3256908.1"/>
    <property type="molecule type" value="mRNA"/>
</dbReference>
<feature type="domain" description="IRF tryptophan pentad repeat" evidence="2">
    <location>
        <begin position="3"/>
        <end position="113"/>
    </location>
</feature>
<dbReference type="SMART" id="SM00348">
    <property type="entry name" value="IRF"/>
    <property type="match status" value="1"/>
</dbReference>
<dbReference type="InterPro" id="IPR019471">
    <property type="entry name" value="Interferon_reg_factor-3"/>
</dbReference>
<dbReference type="SMART" id="SM01243">
    <property type="entry name" value="IRF-3"/>
    <property type="match status" value="1"/>
</dbReference>
<sequence>MDTQQFKPWLIKQISSGQFKDLEWIDDEKKRVFKLPWTKKNYPNWEAHHEIFRAWAEHRAQIKKEPESLNQHISLMKSNFRTIINKCQEIEEQTNLHQLGLQTGNYKVYKILEPEEARMKREQVKNFLTEIDHSEDIVEITSSTGEMLDINLIGGPPNISEDWIKASGNLGVALLHQQPESRTPSPPPVQPPKPKRKRFHQPDLDDPYFSPKEVIFVKGDNSSPVEMEAIETTLITPNTGNDETEMIDLNVDNAAGFQILLDAAEIAAEGQSDIEDIRQKSDELKLTALRKVMDLYNIPEEDLYAYELIVKYEQNEVLREIIPDMREGCRIHYGDHDTQRLMVRIDEPKRTQLEIDFDRPAVSLPKVAGPVSEQFGRVLHNTDAGVVLRLEQDCTLWAKRLCQSRVFAFTNYGENADPSSAMQMAREEEVPLFSYVKFFEAWLPYAKRVSNTMPEHCVQMAFGKKPRQRNSKVYITANLMPRVAAKLMDLADLSDERMNSDATSLDDIIRTFSPDYNVLVE</sequence>
<dbReference type="SUPFAM" id="SSF49879">
    <property type="entry name" value="SMAD/FHA domain"/>
    <property type="match status" value="1"/>
</dbReference>